<organism evidence="3 4">
    <name type="scientific">Gonapodya prolifera (strain JEL478)</name>
    <name type="common">Monoblepharis prolifera</name>
    <dbReference type="NCBI Taxonomy" id="1344416"/>
    <lineage>
        <taxon>Eukaryota</taxon>
        <taxon>Fungi</taxon>
        <taxon>Fungi incertae sedis</taxon>
        <taxon>Chytridiomycota</taxon>
        <taxon>Chytridiomycota incertae sedis</taxon>
        <taxon>Monoblepharidomycetes</taxon>
        <taxon>Monoblepharidales</taxon>
        <taxon>Gonapodyaceae</taxon>
        <taxon>Gonapodya</taxon>
    </lineage>
</organism>
<evidence type="ECO:0000259" key="2">
    <source>
        <dbReference type="Pfam" id="PF12350"/>
    </source>
</evidence>
<dbReference type="EMBL" id="KQ965765">
    <property type="protein sequence ID" value="KXS14981.1"/>
    <property type="molecule type" value="Genomic_DNA"/>
</dbReference>
<gene>
    <name evidence="3" type="ORF">M427DRAFT_32703</name>
</gene>
<name>A0A139ADV6_GONPJ</name>
<feature type="region of interest" description="Disordered" evidence="1">
    <location>
        <begin position="204"/>
        <end position="228"/>
    </location>
</feature>
<proteinExistence type="predicted"/>
<evidence type="ECO:0000313" key="3">
    <source>
        <dbReference type="EMBL" id="KXS14981.1"/>
    </source>
</evidence>
<dbReference type="AlphaFoldDB" id="A0A139ADV6"/>
<accession>A0A139ADV6</accession>
<reference evidence="3 4" key="1">
    <citation type="journal article" date="2015" name="Genome Biol. Evol.">
        <title>Phylogenomic analyses indicate that early fungi evolved digesting cell walls of algal ancestors of land plants.</title>
        <authorList>
            <person name="Chang Y."/>
            <person name="Wang S."/>
            <person name="Sekimoto S."/>
            <person name="Aerts A.L."/>
            <person name="Choi C."/>
            <person name="Clum A."/>
            <person name="LaButti K.M."/>
            <person name="Lindquist E.A."/>
            <person name="Yee Ngan C."/>
            <person name="Ohm R.A."/>
            <person name="Salamov A.A."/>
            <person name="Grigoriev I.V."/>
            <person name="Spatafora J.W."/>
            <person name="Berbee M.L."/>
        </authorList>
    </citation>
    <scope>NUCLEOTIDE SEQUENCE [LARGE SCALE GENOMIC DNA]</scope>
    <source>
        <strain evidence="3 4">JEL478</strain>
    </source>
</reference>
<dbReference type="InterPro" id="IPR024637">
    <property type="entry name" value="Ctk3_C"/>
</dbReference>
<evidence type="ECO:0000313" key="4">
    <source>
        <dbReference type="Proteomes" id="UP000070544"/>
    </source>
</evidence>
<keyword evidence="4" id="KW-1185">Reference proteome</keyword>
<dbReference type="OrthoDB" id="21266at2759"/>
<feature type="domain" description="CTD kinase subunit gamma Ctk3 C-terminal" evidence="2">
    <location>
        <begin position="105"/>
        <end position="153"/>
    </location>
</feature>
<sequence length="228" mass="26434">MLEYTKIHQKLYRLSRDRIMNKSHPPSYRAKFFYLLDSLCQTSVLSGFRNYIDLAQADLLEFLNWCFPNKADAQERLSESRRGTFRRSIKTLEQKLDDIDAQRVLQSRMDQDRERQKSSRDSAWQLPYLDTTAISEFEHLWATRTQFYQADDRFEAVENGGWKGFEDWEGHQKEENAYFIVQPTPPAILVPLVPAAIAYASGPPPDGLQRPVPPGMLNMAPPNQQPPP</sequence>
<protein>
    <recommendedName>
        <fullName evidence="2">CTD kinase subunit gamma Ctk3 C-terminal domain-containing protein</fullName>
    </recommendedName>
</protein>
<evidence type="ECO:0000256" key="1">
    <source>
        <dbReference type="SAM" id="MobiDB-lite"/>
    </source>
</evidence>
<feature type="compositionally biased region" description="Pro residues" evidence="1">
    <location>
        <begin position="204"/>
        <end position="214"/>
    </location>
</feature>
<dbReference type="Pfam" id="PF12350">
    <property type="entry name" value="CTK3_C"/>
    <property type="match status" value="1"/>
</dbReference>
<dbReference type="Proteomes" id="UP000070544">
    <property type="component" value="Unassembled WGS sequence"/>
</dbReference>